<sequence length="214" mass="24066">MAINNVEALFAETLNETDLTGKQKDVLRASLSLFSEKGFSQTSTPDIARLAGVSEGTVYKQFKTKEGILRAILAPVVQNVFPKAADEFATDVLEVSYPSLETFLTSLVENRLNFIVDNQKQLRVLLQEVLFNEGLVQQIRTAFMERVYGPIDSALSHYRDNGEIVNWQTGRMIRYVVSTVVSYGIQIIMMPEFTVDTKASTKEIVEFLMRGLKV</sequence>
<protein>
    <recommendedName>
        <fullName evidence="3">HTH tetR-type domain-containing protein</fullName>
    </recommendedName>
</protein>
<dbReference type="RefSeq" id="WP_010620341.1">
    <property type="nucleotide sequence ID" value="NZ_CP042371.1"/>
</dbReference>
<dbReference type="GO" id="GO:0006355">
    <property type="term" value="P:regulation of DNA-templated transcription"/>
    <property type="evidence" value="ECO:0007669"/>
    <property type="project" value="UniProtKB-ARBA"/>
</dbReference>
<keyword evidence="5" id="KW-1185">Reference proteome</keyword>
<evidence type="ECO:0000256" key="2">
    <source>
        <dbReference type="PROSITE-ProRule" id="PRU00335"/>
    </source>
</evidence>
<proteinExistence type="predicted"/>
<feature type="DNA-binding region" description="H-T-H motif" evidence="2">
    <location>
        <begin position="43"/>
        <end position="62"/>
    </location>
</feature>
<dbReference type="PANTHER" id="PTHR30055">
    <property type="entry name" value="HTH-TYPE TRANSCRIPTIONAL REGULATOR RUTR"/>
    <property type="match status" value="1"/>
</dbReference>
<feature type="domain" description="HTH tetR-type" evidence="3">
    <location>
        <begin position="20"/>
        <end position="80"/>
    </location>
</feature>
<dbReference type="PRINTS" id="PR00455">
    <property type="entry name" value="HTHTETR"/>
</dbReference>
<gene>
    <name evidence="4" type="ORF">C5L31_002166</name>
</gene>
<dbReference type="InterPro" id="IPR050109">
    <property type="entry name" value="HTH-type_TetR-like_transc_reg"/>
</dbReference>
<organism evidence="4 5">
    <name type="scientific">Secundilactobacillus malefermentans</name>
    <dbReference type="NCBI Taxonomy" id="176292"/>
    <lineage>
        <taxon>Bacteria</taxon>
        <taxon>Bacillati</taxon>
        <taxon>Bacillota</taxon>
        <taxon>Bacilli</taxon>
        <taxon>Lactobacillales</taxon>
        <taxon>Lactobacillaceae</taxon>
        <taxon>Secundilactobacillus</taxon>
    </lineage>
</organism>
<dbReference type="InterPro" id="IPR009057">
    <property type="entry name" value="Homeodomain-like_sf"/>
</dbReference>
<accession>A0A4R5NT39</accession>
<dbReference type="GO" id="GO:0003677">
    <property type="term" value="F:DNA binding"/>
    <property type="evidence" value="ECO:0007669"/>
    <property type="project" value="UniProtKB-UniRule"/>
</dbReference>
<evidence type="ECO:0000256" key="1">
    <source>
        <dbReference type="ARBA" id="ARBA00023125"/>
    </source>
</evidence>
<dbReference type="STRING" id="1122149.FD44_GL001802"/>
<keyword evidence="1 2" id="KW-0238">DNA-binding</keyword>
<dbReference type="Pfam" id="PF00440">
    <property type="entry name" value="TetR_N"/>
    <property type="match status" value="1"/>
</dbReference>
<evidence type="ECO:0000259" key="3">
    <source>
        <dbReference type="PROSITE" id="PS50977"/>
    </source>
</evidence>
<dbReference type="PANTHER" id="PTHR30055:SF222">
    <property type="entry name" value="REGULATORY PROTEIN"/>
    <property type="match status" value="1"/>
</dbReference>
<dbReference type="PROSITE" id="PS50977">
    <property type="entry name" value="HTH_TETR_2"/>
    <property type="match status" value="1"/>
</dbReference>
<dbReference type="SUPFAM" id="SSF48498">
    <property type="entry name" value="Tetracyclin repressor-like, C-terminal domain"/>
    <property type="match status" value="1"/>
</dbReference>
<dbReference type="InterPro" id="IPR001647">
    <property type="entry name" value="HTH_TetR"/>
</dbReference>
<reference evidence="4 5" key="1">
    <citation type="journal article" date="2019" name="Appl. Microbiol. Biotechnol.">
        <title>Uncovering carbohydrate metabolism through a genotype-phenotype association study of 56 lactic acid bacteria genomes.</title>
        <authorList>
            <person name="Buron-Moles G."/>
            <person name="Chailyan A."/>
            <person name="Dolejs I."/>
            <person name="Forster J."/>
            <person name="Miks M.H."/>
        </authorList>
    </citation>
    <scope>NUCLEOTIDE SEQUENCE [LARGE SCALE GENOMIC DNA]</scope>
    <source>
        <strain evidence="4 5">ATCC 49373</strain>
    </source>
</reference>
<dbReference type="SUPFAM" id="SSF46689">
    <property type="entry name" value="Homeodomain-like"/>
    <property type="match status" value="1"/>
</dbReference>
<name>A0A4R5NT39_9LACO</name>
<dbReference type="OrthoDB" id="9780824at2"/>
<comment type="caution">
    <text evidence="4">The sequence shown here is derived from an EMBL/GenBank/DDBJ whole genome shotgun (WGS) entry which is preliminary data.</text>
</comment>
<evidence type="ECO:0000313" key="5">
    <source>
        <dbReference type="Proteomes" id="UP000294854"/>
    </source>
</evidence>
<evidence type="ECO:0000313" key="4">
    <source>
        <dbReference type="EMBL" id="TDG79947.1"/>
    </source>
</evidence>
<dbReference type="InterPro" id="IPR036271">
    <property type="entry name" value="Tet_transcr_reg_TetR-rel_C_sf"/>
</dbReference>
<dbReference type="AlphaFoldDB" id="A0A4R5NT39"/>
<dbReference type="Proteomes" id="UP000294854">
    <property type="component" value="Unassembled WGS sequence"/>
</dbReference>
<dbReference type="EMBL" id="PUFO01000016">
    <property type="protein sequence ID" value="TDG79947.1"/>
    <property type="molecule type" value="Genomic_DNA"/>
</dbReference>
<dbReference type="Gene3D" id="1.10.357.10">
    <property type="entry name" value="Tetracycline Repressor, domain 2"/>
    <property type="match status" value="1"/>
</dbReference>